<evidence type="ECO:0000313" key="2">
    <source>
        <dbReference type="Proteomes" id="UP000199572"/>
    </source>
</evidence>
<sequence>MARQTSFNDKKRLSQISEHERGHVVIANILAKKLEEKMSKVYYGNYIIEAKKNISKNI</sequence>
<keyword evidence="2" id="KW-1185">Reference proteome</keyword>
<accession>A0A1H9VE61</accession>
<protein>
    <recommendedName>
        <fullName evidence="3">Peptidase family M41</fullName>
    </recommendedName>
</protein>
<organism evidence="1 2">
    <name type="scientific">Pedobacter rhizosphaerae</name>
    <dbReference type="NCBI Taxonomy" id="390241"/>
    <lineage>
        <taxon>Bacteria</taxon>
        <taxon>Pseudomonadati</taxon>
        <taxon>Bacteroidota</taxon>
        <taxon>Sphingobacteriia</taxon>
        <taxon>Sphingobacteriales</taxon>
        <taxon>Sphingobacteriaceae</taxon>
        <taxon>Pedobacter</taxon>
    </lineage>
</organism>
<evidence type="ECO:0008006" key="3">
    <source>
        <dbReference type="Google" id="ProtNLM"/>
    </source>
</evidence>
<proteinExistence type="predicted"/>
<reference evidence="1 2" key="1">
    <citation type="submission" date="2016-10" db="EMBL/GenBank/DDBJ databases">
        <authorList>
            <person name="de Groot N.N."/>
        </authorList>
    </citation>
    <scope>NUCLEOTIDE SEQUENCE [LARGE SCALE GENOMIC DNA]</scope>
    <source>
        <strain evidence="1 2">DSM 18610</strain>
    </source>
</reference>
<gene>
    <name evidence="1" type="ORF">SAMN04488023_14130</name>
</gene>
<dbReference type="Proteomes" id="UP000199572">
    <property type="component" value="Unassembled WGS sequence"/>
</dbReference>
<name>A0A1H9VE61_9SPHI</name>
<dbReference type="EMBL" id="FOGG01000041">
    <property type="protein sequence ID" value="SES19583.1"/>
    <property type="molecule type" value="Genomic_DNA"/>
</dbReference>
<evidence type="ECO:0000313" key="1">
    <source>
        <dbReference type="EMBL" id="SES19583.1"/>
    </source>
</evidence>
<dbReference type="AlphaFoldDB" id="A0A1H9VE61"/>